<dbReference type="AlphaFoldDB" id="A0A1G2C4K2"/>
<reference evidence="2 3" key="1">
    <citation type="journal article" date="2016" name="Nat. Commun.">
        <title>Thousands of microbial genomes shed light on interconnected biogeochemical processes in an aquifer system.</title>
        <authorList>
            <person name="Anantharaman K."/>
            <person name="Brown C.T."/>
            <person name="Hug L.A."/>
            <person name="Sharon I."/>
            <person name="Castelle C.J."/>
            <person name="Probst A.J."/>
            <person name="Thomas B.C."/>
            <person name="Singh A."/>
            <person name="Wilkins M.J."/>
            <person name="Karaoz U."/>
            <person name="Brodie E.L."/>
            <person name="Williams K.H."/>
            <person name="Hubbard S.S."/>
            <person name="Banfield J.F."/>
        </authorList>
    </citation>
    <scope>NUCLEOTIDE SEQUENCE [LARGE SCALE GENOMIC DNA]</scope>
</reference>
<accession>A0A1G2C4K2</accession>
<keyword evidence="1" id="KW-1133">Transmembrane helix</keyword>
<dbReference type="STRING" id="1798644.A2122_01360"/>
<keyword evidence="1" id="KW-0812">Transmembrane</keyword>
<organism evidence="2 3">
    <name type="scientific">Candidatus Liptonbacteria bacterium GWB1_49_6</name>
    <dbReference type="NCBI Taxonomy" id="1798644"/>
    <lineage>
        <taxon>Bacteria</taxon>
        <taxon>Candidatus Liptoniibacteriota</taxon>
    </lineage>
</organism>
<dbReference type="Proteomes" id="UP000176648">
    <property type="component" value="Unassembled WGS sequence"/>
</dbReference>
<proteinExistence type="predicted"/>
<protein>
    <submittedName>
        <fullName evidence="2">Uncharacterized protein</fullName>
    </submittedName>
</protein>
<sequence length="255" mass="27708">MQKNFSSFFIFVLFDVILVLSAGRMYFGQLAAVQGAWNFSASNQGAGVILEKSANFTVSSFFQVGIRLVSLEVFADGVDSHGVREAFLSGSLDVNSGFGFTSDSIYFSRLALPDGALQILADGKKILLNVDLSAVQDFRGFRRVNGGTLSEITDPSVLPSQVIHFAWELGDAFPTYGGKIQSFYQRPDGEWARSLITNIKRQAIGTGEAFGFQSSAARINRSEYAEEGNEISVSSAGVFPPVVFFPRDPSLPEEP</sequence>
<evidence type="ECO:0000313" key="2">
    <source>
        <dbReference type="EMBL" id="OGY96372.1"/>
    </source>
</evidence>
<gene>
    <name evidence="2" type="ORF">A2122_01360</name>
</gene>
<keyword evidence="1" id="KW-0472">Membrane</keyword>
<name>A0A1G2C4K2_9BACT</name>
<evidence type="ECO:0000256" key="1">
    <source>
        <dbReference type="SAM" id="Phobius"/>
    </source>
</evidence>
<feature type="transmembrane region" description="Helical" evidence="1">
    <location>
        <begin position="6"/>
        <end position="27"/>
    </location>
</feature>
<evidence type="ECO:0000313" key="3">
    <source>
        <dbReference type="Proteomes" id="UP000176648"/>
    </source>
</evidence>
<comment type="caution">
    <text evidence="2">The sequence shown here is derived from an EMBL/GenBank/DDBJ whole genome shotgun (WGS) entry which is preliminary data.</text>
</comment>
<dbReference type="EMBL" id="MHKU01000034">
    <property type="protein sequence ID" value="OGY96372.1"/>
    <property type="molecule type" value="Genomic_DNA"/>
</dbReference>